<dbReference type="AlphaFoldDB" id="A0A1H3HD44"/>
<feature type="chain" id="PRO_5011586999" description="Transglycosylase SLT domain-containing protein" evidence="1">
    <location>
        <begin position="27"/>
        <end position="974"/>
    </location>
</feature>
<protein>
    <recommendedName>
        <fullName evidence="4">Transglycosylase SLT domain-containing protein</fullName>
    </recommendedName>
</protein>
<dbReference type="OrthoDB" id="5503950at2"/>
<reference evidence="2 3" key="1">
    <citation type="submission" date="2016-10" db="EMBL/GenBank/DDBJ databases">
        <authorList>
            <person name="de Groot N.N."/>
        </authorList>
    </citation>
    <scope>NUCLEOTIDE SEQUENCE [LARGE SCALE GENOMIC DNA]</scope>
    <source>
        <strain evidence="2 3">CPCC 202699</strain>
    </source>
</reference>
<keyword evidence="3" id="KW-1185">Reference proteome</keyword>
<dbReference type="InterPro" id="IPR011044">
    <property type="entry name" value="Quino_amine_DH_bsu"/>
</dbReference>
<evidence type="ECO:0000313" key="2">
    <source>
        <dbReference type="EMBL" id="SDY13135.1"/>
    </source>
</evidence>
<sequence>MRRLPAVVLAATIGLTLASPSGQAAAAPPAQGALAAPDAALDKDWRASGDVLVTGAGDTDGFHLYVAREKEAFAWKKLATLKASALPGGSWFGHVCLTGSGKHAVAVFAPAMAANKPKLVQAGAIAAVVDVETGKAREIATGLSTAYFNPACGPGDRVLLTRGIGDDGQQTDLLAVDAASAKVLSTRRIGSQFTTPAAAPDGDYGMALGNLVKVGDDGTLTPVARPQGRVFAVNATAKHGIDIASVNADKAYVQRLSRDGLSQLASGPWDKLQIFGLTGGRTAVVGDTRAVATSAPGLVALASDRQVRGTSAEGHLLATEVLTRQTERKGASPLAAPDRADAGSLRVAVRATKTGKDSTGTVTATPAPTLDAIAAKTADGPNLTNPTCAVGRNDPRIQAFQPSEDMVEWAVDQAVHGTLNVQRPANYLKAGQGAYTPQGMFPLRSLAGGGTVPAQLMLGILAQETNLAQGSWHVVPGDTGNPLVADYYGNHGDGQSIDYGGEGEAQKTDCGYGIGQVTTGMRVADGDSVYNRAQQLAIATDYAANIAAGLNILIEKWNQLYNDPAGRSYVNNGDPTWIEDWWLAVWAYNSGYYPSTKASQNGGYYGVGYLNNPANPQYPANRAPFLRLTYADAERPSEWSYPERVMGWVESPQLKGTPSHLAYSKPVFGESKTKEELTVATPKTFCDSRNNCDPAVVDQNKPLPKNQQTSPCAAFNSSCWWHGQVSFAGCILGECAKEKVTFGAGTPEPGVKRIYPRDCSTFPELSKPRAKIVFDLNDTSQYALGCSVPASNGKFTLRTGDPSGNHPEALYAQVDLHQAGAGYNGHMWFTHTYRPDYLNGTSAKHKITGTWTPDLDITQGSVALYDIWVHLPSHGGETEHAEYVVMNDDWNQAFPSGGGQKACTIDQDTSPIGSMLGSDQWKSLGTYALQPGARVMLNNMESDYAIPSATVDIAFDAMAFVPASATAHPCGQTY</sequence>
<organism evidence="2 3">
    <name type="scientific">Amycolatopsis xylanica</name>
    <dbReference type="NCBI Taxonomy" id="589385"/>
    <lineage>
        <taxon>Bacteria</taxon>
        <taxon>Bacillati</taxon>
        <taxon>Actinomycetota</taxon>
        <taxon>Actinomycetes</taxon>
        <taxon>Pseudonocardiales</taxon>
        <taxon>Pseudonocardiaceae</taxon>
        <taxon>Amycolatopsis</taxon>
    </lineage>
</organism>
<proteinExistence type="predicted"/>
<accession>A0A1H3HD44</accession>
<dbReference type="RefSeq" id="WP_091291568.1">
    <property type="nucleotide sequence ID" value="NZ_FNON01000004.1"/>
</dbReference>
<dbReference type="SUPFAM" id="SSF50969">
    <property type="entry name" value="YVTN repeat-like/Quinoprotein amine dehydrogenase"/>
    <property type="match status" value="1"/>
</dbReference>
<dbReference type="STRING" id="589385.SAMN05421504_104608"/>
<keyword evidence="1" id="KW-0732">Signal</keyword>
<evidence type="ECO:0000256" key="1">
    <source>
        <dbReference type="SAM" id="SignalP"/>
    </source>
</evidence>
<evidence type="ECO:0008006" key="4">
    <source>
        <dbReference type="Google" id="ProtNLM"/>
    </source>
</evidence>
<gene>
    <name evidence="2" type="ORF">SAMN05421504_104608</name>
</gene>
<feature type="signal peptide" evidence="1">
    <location>
        <begin position="1"/>
        <end position="26"/>
    </location>
</feature>
<name>A0A1H3HD44_9PSEU</name>
<evidence type="ECO:0000313" key="3">
    <source>
        <dbReference type="Proteomes" id="UP000199515"/>
    </source>
</evidence>
<dbReference type="EMBL" id="FNON01000004">
    <property type="protein sequence ID" value="SDY13135.1"/>
    <property type="molecule type" value="Genomic_DNA"/>
</dbReference>
<dbReference type="Proteomes" id="UP000199515">
    <property type="component" value="Unassembled WGS sequence"/>
</dbReference>